<keyword evidence="11 14" id="KW-0472">Membrane</keyword>
<feature type="domain" description="RCK N-terminal" evidence="15">
    <location>
        <begin position="316"/>
        <end position="453"/>
    </location>
</feature>
<dbReference type="Pfam" id="PF00520">
    <property type="entry name" value="Ion_trans"/>
    <property type="match status" value="1"/>
</dbReference>
<dbReference type="CDD" id="cd01856">
    <property type="entry name" value="YlqF"/>
    <property type="match status" value="1"/>
</dbReference>
<evidence type="ECO:0000256" key="9">
    <source>
        <dbReference type="ARBA" id="ARBA00023065"/>
    </source>
</evidence>
<dbReference type="GO" id="GO:0005267">
    <property type="term" value="F:potassium channel activity"/>
    <property type="evidence" value="ECO:0007669"/>
    <property type="project" value="UniProtKB-KW"/>
</dbReference>
<dbReference type="InterPro" id="IPR027359">
    <property type="entry name" value="Volt_channel_dom_sf"/>
</dbReference>
<dbReference type="Pfam" id="PF03493">
    <property type="entry name" value="BK_channel_a"/>
    <property type="match status" value="1"/>
</dbReference>
<feature type="compositionally biased region" description="Basic and acidic residues" evidence="13">
    <location>
        <begin position="11"/>
        <end position="20"/>
    </location>
</feature>
<feature type="domain" description="CP-type G" evidence="16">
    <location>
        <begin position="1028"/>
        <end position="1198"/>
    </location>
</feature>
<dbReference type="Gene3D" id="1.10.287.70">
    <property type="match status" value="1"/>
</dbReference>
<evidence type="ECO:0000256" key="6">
    <source>
        <dbReference type="ARBA" id="ARBA00022826"/>
    </source>
</evidence>
<evidence type="ECO:0000256" key="11">
    <source>
        <dbReference type="ARBA" id="ARBA00023136"/>
    </source>
</evidence>
<dbReference type="PROSITE" id="PS51201">
    <property type="entry name" value="RCK_N"/>
    <property type="match status" value="2"/>
</dbReference>
<dbReference type="Pfam" id="PF22614">
    <property type="entry name" value="Slo-like_RCK"/>
    <property type="match status" value="2"/>
</dbReference>
<accession>A0A8K1CPI7</accession>
<reference evidence="17" key="1">
    <citation type="submission" date="2019-03" db="EMBL/GenBank/DDBJ databases">
        <title>Long read genome sequence of the mycoparasitic Pythium oligandrum ATCC 38472 isolated from sugarbeet rhizosphere.</title>
        <authorList>
            <person name="Gaulin E."/>
        </authorList>
    </citation>
    <scope>NUCLEOTIDE SEQUENCE</scope>
    <source>
        <strain evidence="17">ATCC 38472_TT</strain>
    </source>
</reference>
<dbReference type="SUPFAM" id="SSF81324">
    <property type="entry name" value="Voltage-gated potassium channels"/>
    <property type="match status" value="1"/>
</dbReference>
<dbReference type="InterPro" id="IPR047871">
    <property type="entry name" value="K_chnl_Slo-like"/>
</dbReference>
<organism evidence="17 18">
    <name type="scientific">Pythium oligandrum</name>
    <name type="common">Mycoparasitic fungus</name>
    <dbReference type="NCBI Taxonomy" id="41045"/>
    <lineage>
        <taxon>Eukaryota</taxon>
        <taxon>Sar</taxon>
        <taxon>Stramenopiles</taxon>
        <taxon>Oomycota</taxon>
        <taxon>Peronosporomycetes</taxon>
        <taxon>Pythiales</taxon>
        <taxon>Pythiaceae</taxon>
        <taxon>Pythium</taxon>
    </lineage>
</organism>
<gene>
    <name evidence="17" type="ORF">Poli38472_004136</name>
</gene>
<evidence type="ECO:0000259" key="16">
    <source>
        <dbReference type="PROSITE" id="PS51721"/>
    </source>
</evidence>
<dbReference type="OrthoDB" id="10035564at2759"/>
<dbReference type="InterPro" id="IPR019991">
    <property type="entry name" value="GTP-bd_ribosome_bgen"/>
</dbReference>
<evidence type="ECO:0000256" key="7">
    <source>
        <dbReference type="ARBA" id="ARBA00022958"/>
    </source>
</evidence>
<keyword evidence="12" id="KW-0407">Ion channel</keyword>
<comment type="subcellular location">
    <subcellularLocation>
        <location evidence="1">Membrane</location>
        <topology evidence="1">Multi-pass membrane protein</topology>
    </subcellularLocation>
</comment>
<dbReference type="Pfam" id="PF01926">
    <property type="entry name" value="MMR_HSR1"/>
    <property type="match status" value="1"/>
</dbReference>
<keyword evidence="5" id="KW-0547">Nucleotide-binding</keyword>
<dbReference type="InterPro" id="IPR023179">
    <property type="entry name" value="GTP-bd_ortho_bundle_sf"/>
</dbReference>
<evidence type="ECO:0000313" key="18">
    <source>
        <dbReference type="Proteomes" id="UP000794436"/>
    </source>
</evidence>
<evidence type="ECO:0000256" key="4">
    <source>
        <dbReference type="ARBA" id="ARBA00022692"/>
    </source>
</evidence>
<dbReference type="SUPFAM" id="SSF52540">
    <property type="entry name" value="P-loop containing nucleoside triphosphate hydrolases"/>
    <property type="match status" value="1"/>
</dbReference>
<dbReference type="PANTHER" id="PTHR10027">
    <property type="entry name" value="CALCIUM-ACTIVATED POTASSIUM CHANNEL ALPHA CHAIN"/>
    <property type="match status" value="1"/>
</dbReference>
<feature type="transmembrane region" description="Helical" evidence="14">
    <location>
        <begin position="206"/>
        <end position="227"/>
    </location>
</feature>
<keyword evidence="6" id="KW-0631">Potassium channel</keyword>
<evidence type="ECO:0000256" key="8">
    <source>
        <dbReference type="ARBA" id="ARBA00022989"/>
    </source>
</evidence>
<evidence type="ECO:0000256" key="1">
    <source>
        <dbReference type="ARBA" id="ARBA00004141"/>
    </source>
</evidence>
<feature type="transmembrane region" description="Helical" evidence="14">
    <location>
        <begin position="276"/>
        <end position="293"/>
    </location>
</feature>
<dbReference type="InterPro" id="IPR003929">
    <property type="entry name" value="K_chnl_BK_asu"/>
</dbReference>
<feature type="transmembrane region" description="Helical" evidence="14">
    <location>
        <begin position="78"/>
        <end position="101"/>
    </location>
</feature>
<dbReference type="Proteomes" id="UP000794436">
    <property type="component" value="Unassembled WGS sequence"/>
</dbReference>
<keyword evidence="3" id="KW-0633">Potassium transport</keyword>
<name>A0A8K1CPI7_PYTOL</name>
<dbReference type="GO" id="GO:0005525">
    <property type="term" value="F:GTP binding"/>
    <property type="evidence" value="ECO:0007669"/>
    <property type="project" value="UniProtKB-KW"/>
</dbReference>
<evidence type="ECO:0000256" key="3">
    <source>
        <dbReference type="ARBA" id="ARBA00022538"/>
    </source>
</evidence>
<evidence type="ECO:0000259" key="15">
    <source>
        <dbReference type="PROSITE" id="PS51201"/>
    </source>
</evidence>
<dbReference type="NCBIfam" id="TIGR03596">
    <property type="entry name" value="GTPase_YlqF"/>
    <property type="match status" value="1"/>
</dbReference>
<evidence type="ECO:0000256" key="13">
    <source>
        <dbReference type="SAM" id="MobiDB-lite"/>
    </source>
</evidence>
<dbReference type="InterPro" id="IPR003148">
    <property type="entry name" value="RCK_N"/>
</dbReference>
<dbReference type="Gene3D" id="3.40.50.300">
    <property type="entry name" value="P-loop containing nucleotide triphosphate hydrolases"/>
    <property type="match status" value="1"/>
</dbReference>
<dbReference type="PANTHER" id="PTHR10027:SF10">
    <property type="entry name" value="SLOWPOKE 2, ISOFORM D"/>
    <property type="match status" value="1"/>
</dbReference>
<dbReference type="EMBL" id="SPLM01000036">
    <property type="protein sequence ID" value="TMW66371.1"/>
    <property type="molecule type" value="Genomic_DNA"/>
</dbReference>
<evidence type="ECO:0000256" key="14">
    <source>
        <dbReference type="SAM" id="Phobius"/>
    </source>
</evidence>
<evidence type="ECO:0000256" key="12">
    <source>
        <dbReference type="ARBA" id="ARBA00023303"/>
    </source>
</evidence>
<dbReference type="InterPro" id="IPR006073">
    <property type="entry name" value="GTP-bd"/>
</dbReference>
<proteinExistence type="predicted"/>
<keyword evidence="10" id="KW-0342">GTP-binding</keyword>
<feature type="compositionally biased region" description="Polar residues" evidence="13">
    <location>
        <begin position="25"/>
        <end position="34"/>
    </location>
</feature>
<evidence type="ECO:0000256" key="2">
    <source>
        <dbReference type="ARBA" id="ARBA00022448"/>
    </source>
</evidence>
<dbReference type="PRINTS" id="PR00169">
    <property type="entry name" value="KCHANNEL"/>
</dbReference>
<dbReference type="Gene3D" id="1.20.120.350">
    <property type="entry name" value="Voltage-gated potassium channels. Chain C"/>
    <property type="match status" value="1"/>
</dbReference>
<feature type="transmembrane region" description="Helical" evidence="14">
    <location>
        <begin position="113"/>
        <end position="131"/>
    </location>
</feature>
<dbReference type="Gene3D" id="1.10.1580.10">
    <property type="match status" value="1"/>
</dbReference>
<dbReference type="PROSITE" id="PS51721">
    <property type="entry name" value="G_CP"/>
    <property type="match status" value="1"/>
</dbReference>
<comment type="caution">
    <text evidence="17">The sequence shown here is derived from an EMBL/GenBank/DDBJ whole genome shotgun (WGS) entry which is preliminary data.</text>
</comment>
<feature type="domain" description="RCK N-terminal" evidence="15">
    <location>
        <begin position="664"/>
        <end position="806"/>
    </location>
</feature>
<feature type="region of interest" description="Disordered" evidence="13">
    <location>
        <begin position="1"/>
        <end position="37"/>
    </location>
</feature>
<dbReference type="GO" id="GO:0016020">
    <property type="term" value="C:membrane"/>
    <property type="evidence" value="ECO:0007669"/>
    <property type="project" value="UniProtKB-SubCell"/>
</dbReference>
<evidence type="ECO:0000256" key="10">
    <source>
        <dbReference type="ARBA" id="ARBA00023134"/>
    </source>
</evidence>
<keyword evidence="2" id="KW-0813">Transport</keyword>
<dbReference type="InterPro" id="IPR005821">
    <property type="entry name" value="Ion_trans_dom"/>
</dbReference>
<keyword evidence="8 14" id="KW-1133">Transmembrane helix</keyword>
<dbReference type="InterPro" id="IPR030378">
    <property type="entry name" value="G_CP_dom"/>
</dbReference>
<keyword evidence="9" id="KW-0406">Ion transport</keyword>
<sequence>MNSRKWFSQRSRSDVTDAVHKHAQNSRNSKVSSMRKSETLRKGVNLIRPKRRKRQYFSPKASGESFREWVERNLEESYAALLFDAAMAVLSVFMVLFYVAVNWDHLVVKNEPWVEAVDFYLNLLFTLEYLMRMYAAHERIDYFVHPQRIIELLVLLPSWVDYMTIHLDETLMASGSIDVIRGMRPLRILRTYRLLEFTKSSLQRQVIAGTLTIISITLSTAGILQVIENCDVECHTTARMCHCQSLSYLDFLYFVVVSISTLGYGDIAPVSVAGKFLISFIILLTFVLVPIQVNRIATIISSHTDYSSAYTEYKQHPHVILTGHIDVEMLTTFLSQFFHSSNLNWNEKIVILNPSPPSAEMKKMLNSVENKVKYVVGSPMLDEDLDRAVVHGASACYVLVNRNATRPQYADQCTTLITIALRRGNPACPIYAQVLNAQNSSTILKMGATDVLVEGLMKSSILGRSCEVYGLPTVLRSLLSQAQAEMDRALSPVQWQKPYLHGYMHGIYVVDIPRTFSGLTFGDLIRFLYEKTPVIPLAMLTDEGVQFIDMEFKLGGTADPNLCCKVYAIAMGHKAIGKIAQIPPEQILSYRKNLRRKAKSAMDLMSDEEIAVAQKKIKPALGDEIEQIRQSMIKMYSWATRHSFEDTGIDYEEFTTVGAPPAVSKHIIVCGVPQDTFQFLKTIREAAMSEDNPGSPPIVFLAPQLISEDDYAKIRCFPQVYFVLGSPVNFADLKRTRIESAVSVIILTRTTRAMYTDPNMVDADAITTLRFIVEISQRTRMPNLVVELDRPSNVKLLSSLANDRRSSATYTLPSIVSRQISYRTARRGSVRRESSMGMAEEVSIRDPTASLALEEFVAAGRVYMNSILDSLLSECYRKEWINQFIFILVNGRPDDPFQRRLFQVEVPDELVSLHFIDCFRKLLDMTSCVCIGLWRPERGVILPHPCVFVCPPPDLQVEPHDQLYLVGRPITFEDAQQIWANVSHQWPRHQSGIARKAAKHLTTMSAFRSKFLYPSKINWFPGHMANARRQMVAQLDSVDVLIEVRDARIPWSSANPVLEETFGKTKPRLIVFNKSDLANSNMQKRIEDQCRAKNVPCLFTSVTKGRKIQSILQWCNASSGAQFKKTAGTMVMVVGVPNVGKSSIINEFRRLSSSQKLSKGKKRAAVGPTPGVTVRNDIIKVNDKPAIYVVDTPGVMLPNVESVETGMRLALTGAIKDDIIGKDVIADYMLFKLNQVNSTRYVDALKLPGPTDDIQEVFQHSYKYCSALGKEPDVQKQLAAEFLLKEFRRGAFGQFTLDSVDPVAAKATREGPEEDQPLEN</sequence>
<keyword evidence="18" id="KW-1185">Reference proteome</keyword>
<evidence type="ECO:0008006" key="19">
    <source>
        <dbReference type="Google" id="ProtNLM"/>
    </source>
</evidence>
<feature type="compositionally biased region" description="Polar residues" evidence="13">
    <location>
        <begin position="1"/>
        <end position="10"/>
    </location>
</feature>
<dbReference type="InterPro" id="IPR027417">
    <property type="entry name" value="P-loop_NTPase"/>
</dbReference>
<evidence type="ECO:0000256" key="5">
    <source>
        <dbReference type="ARBA" id="ARBA00022741"/>
    </source>
</evidence>
<feature type="transmembrane region" description="Helical" evidence="14">
    <location>
        <begin position="247"/>
        <end position="264"/>
    </location>
</feature>
<protein>
    <recommendedName>
        <fullName evidence="19">Mitochondrial GTPase 1</fullName>
    </recommendedName>
</protein>
<evidence type="ECO:0000313" key="17">
    <source>
        <dbReference type="EMBL" id="TMW66371.1"/>
    </source>
</evidence>
<keyword evidence="7" id="KW-0630">Potassium</keyword>
<keyword evidence="4 14" id="KW-0812">Transmembrane</keyword>
<dbReference type="Gene3D" id="3.40.50.720">
    <property type="entry name" value="NAD(P)-binding Rossmann-like Domain"/>
    <property type="match status" value="2"/>
</dbReference>